<dbReference type="Gene3D" id="3.40.50.150">
    <property type="entry name" value="Vaccinia Virus protein VP39"/>
    <property type="match status" value="1"/>
</dbReference>
<dbReference type="InterPro" id="IPR029063">
    <property type="entry name" value="SAM-dependent_MTases_sf"/>
</dbReference>
<protein>
    <submittedName>
        <fullName evidence="1">Putative rRNA methylase</fullName>
    </submittedName>
</protein>
<dbReference type="PANTHER" id="PTHR35276:SF1">
    <property type="entry name" value="TRNA (MNM(5)S(2)U34)-METHYLTRANSFERASE, CHLOROPLASTIC"/>
    <property type="match status" value="1"/>
</dbReference>
<keyword evidence="2" id="KW-1185">Reference proteome</keyword>
<organism evidence="1 2">
    <name type="scientific">Halothermothrix orenii (strain H 168 / OCM 544 / DSM 9562)</name>
    <dbReference type="NCBI Taxonomy" id="373903"/>
    <lineage>
        <taxon>Bacteria</taxon>
        <taxon>Bacillati</taxon>
        <taxon>Bacillota</taxon>
        <taxon>Clostridia</taxon>
        <taxon>Halanaerobiales</taxon>
        <taxon>Halothermotrichaceae</taxon>
        <taxon>Halothermothrix</taxon>
    </lineage>
</organism>
<dbReference type="HOGENOM" id="CLU_079190_1_0_9"/>
<gene>
    <name evidence="1" type="ordered locus">Hore_12000</name>
</gene>
<dbReference type="AlphaFoldDB" id="B8CXD1"/>
<dbReference type="GO" id="GO:0008168">
    <property type="term" value="F:methyltransferase activity"/>
    <property type="evidence" value="ECO:0007669"/>
    <property type="project" value="UniProtKB-KW"/>
</dbReference>
<dbReference type="CDD" id="cd02440">
    <property type="entry name" value="AdoMet_MTases"/>
    <property type="match status" value="1"/>
</dbReference>
<dbReference type="GO" id="GO:0032259">
    <property type="term" value="P:methylation"/>
    <property type="evidence" value="ECO:0007669"/>
    <property type="project" value="UniProtKB-KW"/>
</dbReference>
<dbReference type="PANTHER" id="PTHR35276">
    <property type="entry name" value="S-ADENOSYL-L-METHIONINE-DEPENDENT METHYLTRANSFERASES SUPERFAMILY PROTEIN"/>
    <property type="match status" value="1"/>
</dbReference>
<dbReference type="EMBL" id="CP001098">
    <property type="protein sequence ID" value="ACL69950.1"/>
    <property type="molecule type" value="Genomic_DNA"/>
</dbReference>
<dbReference type="KEGG" id="hor:Hore_12000"/>
<dbReference type="InterPro" id="IPR010719">
    <property type="entry name" value="MnmM_MeTrfase"/>
</dbReference>
<dbReference type="RefSeq" id="WP_012636135.1">
    <property type="nucleotide sequence ID" value="NC_011899.1"/>
</dbReference>
<keyword evidence="1" id="KW-0808">Transferase</keyword>
<dbReference type="eggNOG" id="COG2519">
    <property type="taxonomic scope" value="Bacteria"/>
</dbReference>
<accession>B8CXD1</accession>
<dbReference type="Pfam" id="PF06962">
    <property type="entry name" value="rRNA_methylase"/>
    <property type="match status" value="1"/>
</dbReference>
<evidence type="ECO:0000313" key="1">
    <source>
        <dbReference type="EMBL" id="ACL69950.1"/>
    </source>
</evidence>
<dbReference type="Proteomes" id="UP000000719">
    <property type="component" value="Chromosome"/>
</dbReference>
<reference evidence="1 2" key="1">
    <citation type="journal article" date="2009" name="PLoS ONE">
        <title>Genome analysis of the anaerobic thermohalophilic bacterium Halothermothrix orenii.</title>
        <authorList>
            <person name="Mavromatis K."/>
            <person name="Ivanova N."/>
            <person name="Anderson I."/>
            <person name="Lykidis A."/>
            <person name="Hooper S.D."/>
            <person name="Sun H."/>
            <person name="Kunin V."/>
            <person name="Lapidus A."/>
            <person name="Hugenholtz P."/>
            <person name="Patel B."/>
            <person name="Kyrpides N.C."/>
        </authorList>
    </citation>
    <scope>NUCLEOTIDE SEQUENCE [LARGE SCALE GENOMIC DNA]</scope>
    <source>
        <strain evidence="2">H 168 / OCM 544 / DSM 9562</strain>
    </source>
</reference>
<sequence length="196" mass="22296">MRNCYQIRNDFIQAVEFSHDLFRVHVKKGSTVIDATAGNGHDTCFLASLVGEKGQVYSFDIQKKAIEKTKALLKEQNLEERVYLIHDGHENLDNYIKGQFIDGVIFNLGYLPGGDKKIITTPDTTITALKKCLPLIKPGGIVVIVIYTGHEGGKDEEEKIIKYAEKLNYTEYNVLRYHFINQRKTPPQVLAIKKRL</sequence>
<keyword evidence="1" id="KW-0489">Methyltransferase</keyword>
<dbReference type="STRING" id="373903.Hore_12000"/>
<name>B8CXD1_HALOH</name>
<proteinExistence type="predicted"/>
<dbReference type="SUPFAM" id="SSF53335">
    <property type="entry name" value="S-adenosyl-L-methionine-dependent methyltransferases"/>
    <property type="match status" value="1"/>
</dbReference>
<evidence type="ECO:0000313" key="2">
    <source>
        <dbReference type="Proteomes" id="UP000000719"/>
    </source>
</evidence>